<organism evidence="2">
    <name type="scientific">viral metagenome</name>
    <dbReference type="NCBI Taxonomy" id="1070528"/>
    <lineage>
        <taxon>unclassified sequences</taxon>
        <taxon>metagenomes</taxon>
        <taxon>organismal metagenomes</taxon>
    </lineage>
</organism>
<reference evidence="2" key="1">
    <citation type="journal article" date="2020" name="Nature">
        <title>Giant virus diversity and host interactions through global metagenomics.</title>
        <authorList>
            <person name="Schulz F."/>
            <person name="Roux S."/>
            <person name="Paez-Espino D."/>
            <person name="Jungbluth S."/>
            <person name="Walsh D.A."/>
            <person name="Denef V.J."/>
            <person name="McMahon K.D."/>
            <person name="Konstantinidis K.T."/>
            <person name="Eloe-Fadrosh E.A."/>
            <person name="Kyrpides N.C."/>
            <person name="Woyke T."/>
        </authorList>
    </citation>
    <scope>NUCLEOTIDE SEQUENCE</scope>
    <source>
        <strain evidence="2">GVMAG-M-3300027833-11</strain>
    </source>
</reference>
<name>A0A6C0LMG6_9ZZZZ</name>
<protein>
    <submittedName>
        <fullName evidence="2">Uncharacterized protein</fullName>
    </submittedName>
</protein>
<feature type="region of interest" description="Disordered" evidence="1">
    <location>
        <begin position="483"/>
        <end position="520"/>
    </location>
</feature>
<feature type="compositionally biased region" description="Basic and acidic residues" evidence="1">
    <location>
        <begin position="506"/>
        <end position="515"/>
    </location>
</feature>
<accession>A0A6C0LMG6</accession>
<feature type="compositionally biased region" description="Basic and acidic residues" evidence="1">
    <location>
        <begin position="483"/>
        <end position="495"/>
    </location>
</feature>
<dbReference type="EMBL" id="MN740508">
    <property type="protein sequence ID" value="QHU30442.1"/>
    <property type="molecule type" value="Genomic_DNA"/>
</dbReference>
<feature type="region of interest" description="Disordered" evidence="1">
    <location>
        <begin position="420"/>
        <end position="451"/>
    </location>
</feature>
<dbReference type="AlphaFoldDB" id="A0A6C0LMG6"/>
<sequence>MGNSSSTSNTNTVKSGKLAQEIDYIAANYITTQNFRDMERLADIEHCNNLVIMTADLIANNLNDLDVNYLAQRLKDGVEINEMTDSSVIYFKKEAVQKMDVSNSTTKRRLCIGIAKFYVKVAHLFAAIVTTVNPIYVYKSADGSTVKIPLLQKSNIPKEAQAKIQKYNICSQRLNALINNQDFDAPADANVTVSPKFCDMNYDKTRGKDRNLFEEPGIPELEKLYYDDYDYDQGGFKGMSKKMRENVYEKDVLTFYRAFTGNKNIPLTDQGKPIVKKFSDILLRDFHKSKGCKKDGVYTKQYTASLKNKLFGDYATHIKNMMNNTTVNQDKLVSILEIMFARAINPETQRKEIIINPKMTEDLLQGLVEKARGSIVELYATCEDDFVKGLELFEAIVEKQIMDTSQAQIKTLEATLQDSLAESPTKSDIDKPDSTANPLTINTDDIDSSPDDSTIIDSELETKNSINSNPSVLSADVSNVELKSNDEDKDEKIIAEKSTASNNLDPEIRPLEKSQSEPSQKNIMFVPAVYVSPNNNLIMKDDDDTDE</sequence>
<evidence type="ECO:0000313" key="2">
    <source>
        <dbReference type="EMBL" id="QHU30442.1"/>
    </source>
</evidence>
<proteinExistence type="predicted"/>
<evidence type="ECO:0000256" key="1">
    <source>
        <dbReference type="SAM" id="MobiDB-lite"/>
    </source>
</evidence>